<dbReference type="RefSeq" id="WP_217065166.1">
    <property type="nucleotide sequence ID" value="NZ_JAHQCS010000065.1"/>
</dbReference>
<dbReference type="Proteomes" id="UP000784880">
    <property type="component" value="Unassembled WGS sequence"/>
</dbReference>
<accession>A0ABS6JC74</accession>
<keyword evidence="2" id="KW-1185">Reference proteome</keyword>
<dbReference type="EMBL" id="JAHQCS010000065">
    <property type="protein sequence ID" value="MBU9711282.1"/>
    <property type="molecule type" value="Genomic_DNA"/>
</dbReference>
<protein>
    <submittedName>
        <fullName evidence="1">YheC/YheD family protein</fullName>
    </submittedName>
</protein>
<comment type="caution">
    <text evidence="1">The sequence shown here is derived from an EMBL/GenBank/DDBJ whole genome shotgun (WGS) entry which is preliminary data.</text>
</comment>
<evidence type="ECO:0000313" key="1">
    <source>
        <dbReference type="EMBL" id="MBU9711282.1"/>
    </source>
</evidence>
<dbReference type="InterPro" id="IPR026838">
    <property type="entry name" value="YheC/D"/>
</dbReference>
<gene>
    <name evidence="1" type="ORF">KS419_06020</name>
</gene>
<name>A0ABS6JC74_9BACI</name>
<sequence>MLKSIRIRCSETEINSFILSIPENDLNEVGLEDGSQKTIVFGIKRVECTVLSSGNQEKNWTLSKAAWSSLAIPFPLTLMVQNDGENSIFLGPVIGIYTAGFTGNSLRPVGERSFLFSKYIYAAKSLGGLAFIFGSHHIHWNEGIIEGYTFRETGWEQVKIPLPNVVYDRLPNRRTESLPIYSEVKERLEQEYDIPWFNPGFFDKWHIYQQLIDIPEAQSFLPRTISSPSEKEIQDFIHSYEHVYIKPKNGSLGLGIHQIVYDSNEKFYYCRFRDHSRNRLRRYGSLSRLLKTQFPRGFETLVIQEGISLLKYQNNPIDFRIHTNKDEHGVWKISAIAAKIAGSGSVTTHVKSGGHVKSVSEIWEDLHLTKSLLVELKKATYLLSKAIDDTTEGYVGEIGFDIGIDQQEKIWMFEANSKPGRTIFSHPKLKQDDLLTRKMPMEYAFHLYRSSIDISPIIQG</sequence>
<reference evidence="1 2" key="1">
    <citation type="submission" date="2021-06" db="EMBL/GenBank/DDBJ databases">
        <title>Bacillus sp. RD4P76, an endophyte from a halophyte.</title>
        <authorList>
            <person name="Sun J.-Q."/>
        </authorList>
    </citation>
    <scope>NUCLEOTIDE SEQUENCE [LARGE SCALE GENOMIC DNA]</scope>
    <source>
        <strain evidence="1 2">CGMCC 1.15917</strain>
    </source>
</reference>
<evidence type="ECO:0000313" key="2">
    <source>
        <dbReference type="Proteomes" id="UP000784880"/>
    </source>
</evidence>
<proteinExistence type="predicted"/>
<organism evidence="1 2">
    <name type="scientific">Evansella tamaricis</name>
    <dbReference type="NCBI Taxonomy" id="2069301"/>
    <lineage>
        <taxon>Bacteria</taxon>
        <taxon>Bacillati</taxon>
        <taxon>Bacillota</taxon>
        <taxon>Bacilli</taxon>
        <taxon>Bacillales</taxon>
        <taxon>Bacillaceae</taxon>
        <taxon>Evansella</taxon>
    </lineage>
</organism>
<dbReference type="Pfam" id="PF14398">
    <property type="entry name" value="ATPgrasp_YheCD"/>
    <property type="match status" value="1"/>
</dbReference>